<gene>
    <name evidence="3" type="ORF">MMJJ_01180</name>
</gene>
<dbReference type="InterPro" id="IPR006454">
    <property type="entry name" value="S_layer_MJ"/>
</dbReference>
<organism evidence="3 4">
    <name type="scientific">Methanococcus maripaludis</name>
    <name type="common">Methanococcus deltae</name>
    <dbReference type="NCBI Taxonomy" id="39152"/>
    <lineage>
        <taxon>Archaea</taxon>
        <taxon>Methanobacteriati</taxon>
        <taxon>Methanobacteriota</taxon>
        <taxon>Methanomada group</taxon>
        <taxon>Methanococci</taxon>
        <taxon>Methanococcales</taxon>
        <taxon>Methanococcaceae</taxon>
        <taxon>Methanococcus</taxon>
    </lineage>
</organism>
<dbReference type="Pfam" id="PF05124">
    <property type="entry name" value="S_layer_C"/>
    <property type="match status" value="1"/>
</dbReference>
<name>A0A2L1C874_METMI</name>
<sequence>MAISIKKIVSIGLGGLMLGTTLSSSAFAVEQVGDVDSFVSDIVSGNNSNIDIIVGSNSVASDVVSAANIAAKIGSLSFLEQHDESASATLSVSASASSDDFDLLNDDAADDSINFTSNGNGLFIACADDDYADVLADITYDDSTGLDADNGAKSLGKLSTLSSVDDIDPSDWFNSDDDAYEFLFAKLNNDSGEWNINEEGLAYAVISFKDDASSFDDITTLCPGKRIPFMGEEWVIIGMSADKDSFALGKEVYDGVIKEGESYTLGNGYEVKILNIIQSLDDENECKVNAQLLKDGKVITEVFDNPRLNMCSNGIGVRINSAWQNIGSDYGYAELVIVNNMKCLSLGEEYIPDWETYGILKGNNTLEYTDDFKSFEYGQKKVGLALKYVGDDLEDIGSGDEITIANYGTFTLDDEDEDDKLSVFFEMNEEKEVSIVKNQKVNVLNAEIVADAIFAGDEESLTVNAPVVKLDTETSMESSENPLILVGGPFVNSITKELADTRLIAINDDSLATLSVVSETANGNDVLVVAGGDRIATTEAANALIAMI</sequence>
<evidence type="ECO:0000259" key="1">
    <source>
        <dbReference type="Pfam" id="PF05123"/>
    </source>
</evidence>
<dbReference type="AlphaFoldDB" id="A0A2L1C874"/>
<dbReference type="InterPro" id="IPR022651">
    <property type="entry name" value="S_layer_C"/>
</dbReference>
<feature type="domain" description="S-layer protein outer" evidence="2">
    <location>
        <begin position="34"/>
        <end position="548"/>
    </location>
</feature>
<evidence type="ECO:0000313" key="4">
    <source>
        <dbReference type="Proteomes" id="UP000239462"/>
    </source>
</evidence>
<dbReference type="Pfam" id="PF05123">
    <property type="entry name" value="S_layer_N"/>
    <property type="match status" value="1"/>
</dbReference>
<feature type="domain" description="S-layer protein central" evidence="1">
    <location>
        <begin position="120"/>
        <end position="453"/>
    </location>
</feature>
<protein>
    <recommendedName>
        <fullName evidence="5">S-layer protein (TIGR01564 family)</fullName>
    </recommendedName>
</protein>
<evidence type="ECO:0000313" key="3">
    <source>
        <dbReference type="EMBL" id="AVB75537.1"/>
    </source>
</evidence>
<evidence type="ECO:0000259" key="2">
    <source>
        <dbReference type="Pfam" id="PF05124"/>
    </source>
</evidence>
<dbReference type="KEGG" id="mmad:MMJJ_01180"/>
<evidence type="ECO:0008006" key="5">
    <source>
        <dbReference type="Google" id="ProtNLM"/>
    </source>
</evidence>
<dbReference type="NCBIfam" id="TIGR01564">
    <property type="entry name" value="S_layer_MJ"/>
    <property type="match status" value="1"/>
</dbReference>
<reference evidence="4" key="1">
    <citation type="journal article" date="2018" name="Genome Announc.">
        <title>Complete Genome Sequence of the Methanococcus maripaludis Type Strain JJ (DSM 2067), a Model for Selenoprotein Synthesis in Archaea.</title>
        <authorList>
            <person name="Poehlein A."/>
            <person name="Heym D."/>
            <person name="Quitzke V."/>
            <person name="Fersch J."/>
            <person name="Daniel R."/>
            <person name="Rother M."/>
        </authorList>
    </citation>
    <scope>NUCLEOTIDE SEQUENCE [LARGE SCALE GENOMIC DNA]</scope>
    <source>
        <strain evidence="4">DSM 2067</strain>
    </source>
</reference>
<dbReference type="EMBL" id="CP026606">
    <property type="protein sequence ID" value="AVB75537.1"/>
    <property type="molecule type" value="Genomic_DNA"/>
</dbReference>
<dbReference type="InterPro" id="IPR022650">
    <property type="entry name" value="S_layer_central"/>
</dbReference>
<proteinExistence type="predicted"/>
<dbReference type="GeneID" id="36101212"/>
<dbReference type="Proteomes" id="UP000239462">
    <property type="component" value="Chromosome"/>
</dbReference>
<accession>A0A2L1C874</accession>
<dbReference type="RefSeq" id="WP_104837215.1">
    <property type="nucleotide sequence ID" value="NZ_CP026606.1"/>
</dbReference>